<evidence type="ECO:0000313" key="2">
    <source>
        <dbReference type="EMBL" id="JAD34891.1"/>
    </source>
</evidence>
<dbReference type="EMBL" id="GBRH01263004">
    <property type="protein sequence ID" value="JAD34891.1"/>
    <property type="molecule type" value="Transcribed_RNA"/>
</dbReference>
<feature type="compositionally biased region" description="Polar residues" evidence="1">
    <location>
        <begin position="19"/>
        <end position="30"/>
    </location>
</feature>
<sequence>MECTRSDPAVISATPLSCPPTSSRRATPTGTARMPPCRTAAGRRRRPFRRTRPRRPRGLSCPPAPASTCGHCHSTRLCAPPTSPPAASY</sequence>
<accession>A0A0A8Z7W0</accession>
<feature type="region of interest" description="Disordered" evidence="1">
    <location>
        <begin position="1"/>
        <end position="67"/>
    </location>
</feature>
<name>A0A0A8Z7W0_ARUDO</name>
<proteinExistence type="predicted"/>
<reference evidence="2" key="2">
    <citation type="journal article" date="2015" name="Data Brief">
        <title>Shoot transcriptome of the giant reed, Arundo donax.</title>
        <authorList>
            <person name="Barrero R.A."/>
            <person name="Guerrero F.D."/>
            <person name="Moolhuijzen P."/>
            <person name="Goolsby J.A."/>
            <person name="Tidwell J."/>
            <person name="Bellgard S.E."/>
            <person name="Bellgard M.I."/>
        </authorList>
    </citation>
    <scope>NUCLEOTIDE SEQUENCE</scope>
    <source>
        <tissue evidence="2">Shoot tissue taken approximately 20 cm above the soil surface</tissue>
    </source>
</reference>
<protein>
    <submittedName>
        <fullName evidence="2">Uncharacterized protein</fullName>
    </submittedName>
</protein>
<dbReference type="AlphaFoldDB" id="A0A0A8Z7W0"/>
<evidence type="ECO:0000256" key="1">
    <source>
        <dbReference type="SAM" id="MobiDB-lite"/>
    </source>
</evidence>
<feature type="compositionally biased region" description="Basic residues" evidence="1">
    <location>
        <begin position="41"/>
        <end position="57"/>
    </location>
</feature>
<reference evidence="2" key="1">
    <citation type="submission" date="2014-09" db="EMBL/GenBank/DDBJ databases">
        <authorList>
            <person name="Magalhaes I.L.F."/>
            <person name="Oliveira U."/>
            <person name="Santos F.R."/>
            <person name="Vidigal T.H.D.A."/>
            <person name="Brescovit A.D."/>
            <person name="Santos A.J."/>
        </authorList>
    </citation>
    <scope>NUCLEOTIDE SEQUENCE</scope>
    <source>
        <tissue evidence="2">Shoot tissue taken approximately 20 cm above the soil surface</tissue>
    </source>
</reference>
<organism evidence="2">
    <name type="scientific">Arundo donax</name>
    <name type="common">Giant reed</name>
    <name type="synonym">Donax arundinaceus</name>
    <dbReference type="NCBI Taxonomy" id="35708"/>
    <lineage>
        <taxon>Eukaryota</taxon>
        <taxon>Viridiplantae</taxon>
        <taxon>Streptophyta</taxon>
        <taxon>Embryophyta</taxon>
        <taxon>Tracheophyta</taxon>
        <taxon>Spermatophyta</taxon>
        <taxon>Magnoliopsida</taxon>
        <taxon>Liliopsida</taxon>
        <taxon>Poales</taxon>
        <taxon>Poaceae</taxon>
        <taxon>PACMAD clade</taxon>
        <taxon>Arundinoideae</taxon>
        <taxon>Arundineae</taxon>
        <taxon>Arundo</taxon>
    </lineage>
</organism>